<evidence type="ECO:0000313" key="1">
    <source>
        <dbReference type="EMBL" id="OEL32606.1"/>
    </source>
</evidence>
<name>A0A1E5W5B0_9POAL</name>
<keyword evidence="2" id="KW-1185">Reference proteome</keyword>
<dbReference type="Pfam" id="PF07893">
    <property type="entry name" value="DUF1668"/>
    <property type="match status" value="1"/>
</dbReference>
<dbReference type="InterPro" id="IPR012871">
    <property type="entry name" value="DUF1668_ORYSA"/>
</dbReference>
<dbReference type="AlphaFoldDB" id="A0A1E5W5B0"/>
<gene>
    <name evidence="1" type="ORF">BAE44_0006375</name>
</gene>
<organism evidence="1 2">
    <name type="scientific">Dichanthelium oligosanthes</name>
    <dbReference type="NCBI Taxonomy" id="888268"/>
    <lineage>
        <taxon>Eukaryota</taxon>
        <taxon>Viridiplantae</taxon>
        <taxon>Streptophyta</taxon>
        <taxon>Embryophyta</taxon>
        <taxon>Tracheophyta</taxon>
        <taxon>Spermatophyta</taxon>
        <taxon>Magnoliopsida</taxon>
        <taxon>Liliopsida</taxon>
        <taxon>Poales</taxon>
        <taxon>Poaceae</taxon>
        <taxon>PACMAD clade</taxon>
        <taxon>Panicoideae</taxon>
        <taxon>Panicodae</taxon>
        <taxon>Paniceae</taxon>
        <taxon>Dichantheliinae</taxon>
        <taxon>Dichanthelium</taxon>
    </lineage>
</organism>
<comment type="caution">
    <text evidence="1">The sequence shown here is derived from an EMBL/GenBank/DDBJ whole genome shotgun (WGS) entry which is preliminary data.</text>
</comment>
<evidence type="ECO:0000313" key="2">
    <source>
        <dbReference type="Proteomes" id="UP000095767"/>
    </source>
</evidence>
<accession>A0A1E5W5B0</accession>
<reference evidence="1 2" key="1">
    <citation type="submission" date="2016-09" db="EMBL/GenBank/DDBJ databases">
        <title>The draft genome of Dichanthelium oligosanthes: A C3 panicoid grass species.</title>
        <authorList>
            <person name="Studer A.J."/>
            <person name="Schnable J.C."/>
            <person name="Brutnell T.P."/>
        </authorList>
    </citation>
    <scope>NUCLEOTIDE SEQUENCE [LARGE SCALE GENOMIC DNA]</scope>
    <source>
        <strain evidence="2">cv. Kellogg 1175</strain>
        <tissue evidence="1">Leaf</tissue>
    </source>
</reference>
<dbReference type="EMBL" id="LWDX02020778">
    <property type="protein sequence ID" value="OEL32606.1"/>
    <property type="molecule type" value="Genomic_DNA"/>
</dbReference>
<sequence length="281" mass="31611">MHWSLDDMFTLLRPAAGRSSEGRILHIGELGHAVIYDADARSVSTAPVGNKHVMGVQDPRKWQPLPLPPPLLRDFPTSRIESFTVVDGGRTICASCDGKRTYCLDTASSEWRLAGDWALPFRGRAEYAPELNTWLGFRPDAPNHLCAVDLSGVGADTREASKLQHVWEDFTPPPMEESSIVLNRRFPRYVLRRTKHWGMLSRDLVNLGYGRFCIAKVFTVIQRESIRYDVDDTHDDVFAVLTGVEVLRSGDDEGVLRMVKHKAKRYISTLAIMKELSGCSE</sequence>
<proteinExistence type="predicted"/>
<protein>
    <submittedName>
        <fullName evidence="1">Uncharacterized protein</fullName>
    </submittedName>
</protein>
<dbReference type="PANTHER" id="PTHR33085:SF102">
    <property type="entry name" value="DUF1618 DOMAIN-CONTAINING PROTEIN"/>
    <property type="match status" value="1"/>
</dbReference>
<dbReference type="OrthoDB" id="694355at2759"/>
<dbReference type="PANTHER" id="PTHR33085">
    <property type="entry name" value="OS12G0113100 PROTEIN-RELATED"/>
    <property type="match status" value="1"/>
</dbReference>
<dbReference type="Proteomes" id="UP000095767">
    <property type="component" value="Unassembled WGS sequence"/>
</dbReference>